<dbReference type="Pfam" id="PF25539">
    <property type="entry name" value="Bestrophin_2"/>
    <property type="match status" value="1"/>
</dbReference>
<keyword evidence="3" id="KW-0812">Transmembrane</keyword>
<evidence type="ECO:0000256" key="6">
    <source>
        <dbReference type="ARBA" id="ARBA00023136"/>
    </source>
</evidence>
<dbReference type="GO" id="GO:0016020">
    <property type="term" value="C:membrane"/>
    <property type="evidence" value="ECO:0007669"/>
    <property type="project" value="UniProtKB-SubCell"/>
</dbReference>
<accession>A0A1Q9CYW2</accession>
<evidence type="ECO:0000256" key="4">
    <source>
        <dbReference type="ARBA" id="ARBA00022989"/>
    </source>
</evidence>
<keyword evidence="8" id="KW-1185">Reference proteome</keyword>
<protein>
    <submittedName>
        <fullName evidence="7">Uncharacterized protein</fullName>
    </submittedName>
</protein>
<comment type="subcellular location">
    <subcellularLocation>
        <location evidence="1">Membrane</location>
        <topology evidence="1">Multi-pass membrane protein</topology>
    </subcellularLocation>
</comment>
<dbReference type="InterPro" id="IPR044669">
    <property type="entry name" value="YneE/VCCN1/2-like"/>
</dbReference>
<comment type="caution">
    <text evidence="7">The sequence shown here is derived from an EMBL/GenBank/DDBJ whole genome shotgun (WGS) entry which is preliminary data.</text>
</comment>
<dbReference type="PANTHER" id="PTHR33281">
    <property type="entry name" value="UPF0187 PROTEIN YNEE"/>
    <property type="match status" value="1"/>
</dbReference>
<keyword evidence="6" id="KW-0472">Membrane</keyword>
<evidence type="ECO:0000256" key="3">
    <source>
        <dbReference type="ARBA" id="ARBA00022692"/>
    </source>
</evidence>
<evidence type="ECO:0000256" key="5">
    <source>
        <dbReference type="ARBA" id="ARBA00023065"/>
    </source>
</evidence>
<evidence type="ECO:0000256" key="2">
    <source>
        <dbReference type="ARBA" id="ARBA00022448"/>
    </source>
</evidence>
<dbReference type="Proteomes" id="UP000186817">
    <property type="component" value="Unassembled WGS sequence"/>
</dbReference>
<dbReference type="EMBL" id="LSRX01000828">
    <property type="protein sequence ID" value="OLP88105.1"/>
    <property type="molecule type" value="Genomic_DNA"/>
</dbReference>
<gene>
    <name evidence="7" type="ORF">AK812_SmicGene30582</name>
</gene>
<organism evidence="7 8">
    <name type="scientific">Symbiodinium microadriaticum</name>
    <name type="common">Dinoflagellate</name>
    <name type="synonym">Zooxanthella microadriatica</name>
    <dbReference type="NCBI Taxonomy" id="2951"/>
    <lineage>
        <taxon>Eukaryota</taxon>
        <taxon>Sar</taxon>
        <taxon>Alveolata</taxon>
        <taxon>Dinophyceae</taxon>
        <taxon>Suessiales</taxon>
        <taxon>Symbiodiniaceae</taxon>
        <taxon>Symbiodinium</taxon>
    </lineage>
</organism>
<evidence type="ECO:0000313" key="8">
    <source>
        <dbReference type="Proteomes" id="UP000186817"/>
    </source>
</evidence>
<dbReference type="GO" id="GO:0005254">
    <property type="term" value="F:chloride channel activity"/>
    <property type="evidence" value="ECO:0007669"/>
    <property type="project" value="InterPro"/>
</dbReference>
<keyword evidence="4" id="KW-1133">Transmembrane helix</keyword>
<evidence type="ECO:0000313" key="7">
    <source>
        <dbReference type="EMBL" id="OLP88105.1"/>
    </source>
</evidence>
<proteinExistence type="predicted"/>
<dbReference type="AlphaFoldDB" id="A0A1Q9CYW2"/>
<sequence>MIKYEYSQYNCTFLFRLRGSVFPFAFAVAFPCSIAAFLLKFFSLDGTVDFTQWEMLSGNGGSAAWSGFNFLVGFVIVFRTSQAYTRFWSALGDTHQMMAAWLEAASSLVAFSRSSPADPLLVENWLHTVMRLFSLLSASALQELTDVAYHHTWGLPTLDASAIDHQSIETLDSSSCRVELLYYWIQIFVSDGSHHGILITPPPLLSRTLAELAKGMDRYQDAMKHSKVPFPFPYAQTTLTLLIFHWILTPLVMVQWSASTAGACIFTFVQVFTLWCLNATAVGFERPFGGELNDIDHLELQMNMNKSIINLMEPRTRRTPFIPSSTYLDIDVLRKRDTIHAAALHQEGWQLKDMSDDRHQFLRCCSRSRARSARSTIAVSTRYSSKRYGFIDGERTAVLTIGIVGSDLCLALPALPGDVRSTFEVLNVRGQPCTMRFKRIPIQDRHLLHKVPDPSWSDDYLDFPVDYMFAAETLAKAYETQKFKGSLASVKAQGTEEGDAKVITRGVSQHLISDDLADTPRDKATSVCPEAKAALPGAVQDVEQDVSGDQRSRPCPSSIPSGTGEPPIHEAQSSAADEGKPTEPPDAAADSRAPESAEPVESKIVSQISPRKEGPQDMVLPWGGEAAAEEDAGCGSAHILPWGAAAPEEELALDAAVSGCRDSAVTQEEKVVIEVAEGGAADPGQGPGPNPQVSEDLPDALDCADTSKLIGAAESALELESDLYPVAP</sequence>
<evidence type="ECO:0000256" key="1">
    <source>
        <dbReference type="ARBA" id="ARBA00004141"/>
    </source>
</evidence>
<keyword evidence="2" id="KW-0813">Transport</keyword>
<name>A0A1Q9CYW2_SYMMI</name>
<dbReference type="OrthoDB" id="411971at2759"/>
<reference evidence="7 8" key="1">
    <citation type="submission" date="2016-02" db="EMBL/GenBank/DDBJ databases">
        <title>Genome analysis of coral dinoflagellate symbionts highlights evolutionary adaptations to a symbiotic lifestyle.</title>
        <authorList>
            <person name="Aranda M."/>
            <person name="Li Y."/>
            <person name="Liew Y.J."/>
            <person name="Baumgarten S."/>
            <person name="Simakov O."/>
            <person name="Wilson M."/>
            <person name="Piel J."/>
            <person name="Ashoor H."/>
            <person name="Bougouffa S."/>
            <person name="Bajic V.B."/>
            <person name="Ryu T."/>
            <person name="Ravasi T."/>
            <person name="Bayer T."/>
            <person name="Micklem G."/>
            <person name="Kim H."/>
            <person name="Bhak J."/>
            <person name="Lajeunesse T.C."/>
            <person name="Voolstra C.R."/>
        </authorList>
    </citation>
    <scope>NUCLEOTIDE SEQUENCE [LARGE SCALE GENOMIC DNA]</scope>
    <source>
        <strain evidence="7 8">CCMP2467</strain>
    </source>
</reference>
<keyword evidence="5" id="KW-0406">Ion transport</keyword>
<dbReference type="PANTHER" id="PTHR33281:SF20">
    <property type="match status" value="1"/>
</dbReference>